<keyword evidence="2" id="KW-1185">Reference proteome</keyword>
<evidence type="ECO:0000313" key="1">
    <source>
        <dbReference type="EMBL" id="GCL37253.1"/>
    </source>
</evidence>
<evidence type="ECO:0000313" key="2">
    <source>
        <dbReference type="Proteomes" id="UP000300142"/>
    </source>
</evidence>
<name>A0A480A0M1_9CYAN</name>
<dbReference type="RefSeq" id="WP_096572055.1">
    <property type="nucleotide sequence ID" value="NZ_BJCE01000069.1"/>
</dbReference>
<protein>
    <submittedName>
        <fullName evidence="1">Uncharacterized protein</fullName>
    </submittedName>
</protein>
<sequence length="167" mass="19238">MKCNCQEFEKKYPDCTFCNDGQKITVQENKRKYILNNLSAQQVCRIKIDGCVIDDENQRKCDYLMIVCNTEKVANDNNMDAGEKMYFIELKGKDLISAVEQLTQTIEYFKPQIIGTVFARAVLSKVSKFNAPKSIENDSRVKKLKSLLKKYGGNFEYGSVQFEKDKI</sequence>
<dbReference type="AlphaFoldDB" id="A0A480A0M1"/>
<dbReference type="Proteomes" id="UP000300142">
    <property type="component" value="Unassembled WGS sequence"/>
</dbReference>
<accession>A0A480A0M1</accession>
<dbReference type="EMBL" id="BJCE01000069">
    <property type="protein sequence ID" value="GCL37253.1"/>
    <property type="molecule type" value="Genomic_DNA"/>
</dbReference>
<proteinExistence type="predicted"/>
<gene>
    <name evidence="1" type="ORF">SR1949_23610</name>
</gene>
<comment type="caution">
    <text evidence="1">The sequence shown here is derived from an EMBL/GenBank/DDBJ whole genome shotgun (WGS) entry which is preliminary data.</text>
</comment>
<reference evidence="2" key="1">
    <citation type="submission" date="2019-02" db="EMBL/GenBank/DDBJ databases">
        <title>Draft genome sequence of Sphaerospermopsis reniformis NIES-1949.</title>
        <authorList>
            <person name="Yamaguchi H."/>
            <person name="Suzuki S."/>
            <person name="Kawachi M."/>
        </authorList>
    </citation>
    <scope>NUCLEOTIDE SEQUENCE [LARGE SCALE GENOMIC DNA]</scope>
    <source>
        <strain evidence="2">NIES-1949</strain>
    </source>
</reference>
<organism evidence="1 2">
    <name type="scientific">Sphaerospermopsis reniformis</name>
    <dbReference type="NCBI Taxonomy" id="531300"/>
    <lineage>
        <taxon>Bacteria</taxon>
        <taxon>Bacillati</taxon>
        <taxon>Cyanobacteriota</taxon>
        <taxon>Cyanophyceae</taxon>
        <taxon>Nostocales</taxon>
        <taxon>Aphanizomenonaceae</taxon>
        <taxon>Sphaerospermopsis</taxon>
    </lineage>
</organism>